<dbReference type="InterPro" id="IPR009057">
    <property type="entry name" value="Homeodomain-like_sf"/>
</dbReference>
<evidence type="ECO:0000313" key="6">
    <source>
        <dbReference type="EMBL" id="QHK18490.1"/>
    </source>
</evidence>
<dbReference type="SUPFAM" id="SSF48498">
    <property type="entry name" value="Tetracyclin repressor-like, C-terminal domain"/>
    <property type="match status" value="1"/>
</dbReference>
<evidence type="ECO:0000313" key="7">
    <source>
        <dbReference type="Proteomes" id="UP000464186"/>
    </source>
</evidence>
<dbReference type="KEGG" id="psey:GU243_00320"/>
<dbReference type="AlphaFoldDB" id="A0A6P1NJ54"/>
<organism evidence="6 7">
    <name type="scientific">Pseudarthrobacter psychrotolerans</name>
    <dbReference type="NCBI Taxonomy" id="2697569"/>
    <lineage>
        <taxon>Bacteria</taxon>
        <taxon>Bacillati</taxon>
        <taxon>Actinomycetota</taxon>
        <taxon>Actinomycetes</taxon>
        <taxon>Micrococcales</taxon>
        <taxon>Micrococcaceae</taxon>
        <taxon>Pseudarthrobacter</taxon>
    </lineage>
</organism>
<proteinExistence type="predicted"/>
<dbReference type="InterPro" id="IPR001647">
    <property type="entry name" value="HTH_TetR"/>
</dbReference>
<evidence type="ECO:0000256" key="3">
    <source>
        <dbReference type="ARBA" id="ARBA00023163"/>
    </source>
</evidence>
<keyword evidence="2 4" id="KW-0238">DNA-binding</keyword>
<dbReference type="InterPro" id="IPR036271">
    <property type="entry name" value="Tet_transcr_reg_TetR-rel_C_sf"/>
</dbReference>
<evidence type="ECO:0000256" key="2">
    <source>
        <dbReference type="ARBA" id="ARBA00023125"/>
    </source>
</evidence>
<keyword evidence="7" id="KW-1185">Reference proteome</keyword>
<dbReference type="SUPFAM" id="SSF46689">
    <property type="entry name" value="Homeodomain-like"/>
    <property type="match status" value="1"/>
</dbReference>
<keyword evidence="1" id="KW-0805">Transcription regulation</keyword>
<dbReference type="EMBL" id="CP047898">
    <property type="protein sequence ID" value="QHK18490.1"/>
    <property type="molecule type" value="Genomic_DNA"/>
</dbReference>
<dbReference type="PROSITE" id="PS50977">
    <property type="entry name" value="HTH_TETR_2"/>
    <property type="match status" value="1"/>
</dbReference>
<dbReference type="Proteomes" id="UP000464186">
    <property type="component" value="Chromosome"/>
</dbReference>
<evidence type="ECO:0000259" key="5">
    <source>
        <dbReference type="PROSITE" id="PS50977"/>
    </source>
</evidence>
<name>A0A6P1NJ54_9MICC</name>
<feature type="DNA-binding region" description="H-T-H motif" evidence="4">
    <location>
        <begin position="50"/>
        <end position="69"/>
    </location>
</feature>
<dbReference type="PRINTS" id="PR00455">
    <property type="entry name" value="HTHTETR"/>
</dbReference>
<protein>
    <submittedName>
        <fullName evidence="6">TetR family transcriptional regulator</fullName>
    </submittedName>
</protein>
<feature type="domain" description="HTH tetR-type" evidence="5">
    <location>
        <begin position="27"/>
        <end position="87"/>
    </location>
</feature>
<evidence type="ECO:0000256" key="1">
    <source>
        <dbReference type="ARBA" id="ARBA00023015"/>
    </source>
</evidence>
<reference evidence="6 7" key="1">
    <citation type="submission" date="2020-01" db="EMBL/GenBank/DDBJ databases">
        <title>Pseudarthrobacter psychrotolerans sp. nov., isolated from antarctic soil.</title>
        <authorList>
            <person name="Shin Y."/>
            <person name="Park W."/>
        </authorList>
    </citation>
    <scope>NUCLEOTIDE SEQUENCE [LARGE SCALE GENOMIC DNA]</scope>
    <source>
        <strain evidence="6 7">YJ56</strain>
    </source>
</reference>
<dbReference type="Gene3D" id="1.10.10.60">
    <property type="entry name" value="Homeodomain-like"/>
    <property type="match status" value="1"/>
</dbReference>
<gene>
    <name evidence="6" type="ORF">GU243_00320</name>
</gene>
<dbReference type="Gene3D" id="1.10.357.10">
    <property type="entry name" value="Tetracycline Repressor, domain 2"/>
    <property type="match status" value="1"/>
</dbReference>
<dbReference type="Pfam" id="PF00440">
    <property type="entry name" value="TetR_N"/>
    <property type="match status" value="1"/>
</dbReference>
<dbReference type="PANTHER" id="PTHR47506:SF6">
    <property type="entry name" value="HTH-TYPE TRANSCRIPTIONAL REPRESSOR NEMR"/>
    <property type="match status" value="1"/>
</dbReference>
<evidence type="ECO:0000256" key="4">
    <source>
        <dbReference type="PROSITE-ProRule" id="PRU00335"/>
    </source>
</evidence>
<accession>A0A6P1NJ54</accession>
<sequence>MLLNGICGTKEVAALGAAAGVRNAKGEKRRAEILAEAERVFAELGYRGAALQTIADRAGVTQSGLLHHFPTKKKLLFALLEEHFNQDEARFQDQKRADKAIWKKLNAVVSHNARHKIWTRFFAIMTAETLTKDHPASDYMKNRYELVRYSMTVALKQDMARGAIRGDADIDALASLLIAVTDGLQLQYLHNKKIDMKPSFAILQEALDLWLAPGPTRQS</sequence>
<dbReference type="GO" id="GO:0003677">
    <property type="term" value="F:DNA binding"/>
    <property type="evidence" value="ECO:0007669"/>
    <property type="project" value="UniProtKB-UniRule"/>
</dbReference>
<dbReference type="PANTHER" id="PTHR47506">
    <property type="entry name" value="TRANSCRIPTIONAL REGULATORY PROTEIN"/>
    <property type="match status" value="1"/>
</dbReference>
<keyword evidence="3" id="KW-0804">Transcription</keyword>